<evidence type="ECO:0000259" key="2">
    <source>
        <dbReference type="Pfam" id="PF00931"/>
    </source>
</evidence>
<dbReference type="InterPro" id="IPR002182">
    <property type="entry name" value="NB-ARC"/>
</dbReference>
<dbReference type="Gene3D" id="3.40.50.300">
    <property type="entry name" value="P-loop containing nucleotide triphosphate hydrolases"/>
    <property type="match status" value="1"/>
</dbReference>
<reference evidence="3" key="1">
    <citation type="submission" date="2011-07" db="EMBL/GenBank/DDBJ databases">
        <title>Molecular cloning and characterization of disease resistance.</title>
        <authorList>
            <person name="Ye W."/>
            <person name="Lin Y."/>
            <person name="Lai Z."/>
        </authorList>
    </citation>
    <scope>NUCLEOTIDE SEQUENCE</scope>
    <source>
        <tissue evidence="3">Embryogenic callus</tissue>
    </source>
</reference>
<reference evidence="3" key="2">
    <citation type="submission" date="2011-07" db="EMBL/GenBank/DDBJ databases">
        <title>Studies in transcriptomics of somatic embryogenesis in Dimocarpus.</title>
        <authorList>
            <person name="Lai Z."/>
            <person name="Lin Y."/>
            <person name="Ye W."/>
        </authorList>
    </citation>
    <scope>NUCLEOTIDE SEQUENCE</scope>
    <source>
        <tissue evidence="3">Embryogenic callus</tissue>
    </source>
</reference>
<dbReference type="AlphaFoldDB" id="G9HV47"/>
<name>G9HV47_9ROSI</name>
<proteinExistence type="evidence at transcript level"/>
<dbReference type="InterPro" id="IPR027417">
    <property type="entry name" value="P-loop_NTPase"/>
</dbReference>
<evidence type="ECO:0000256" key="1">
    <source>
        <dbReference type="ARBA" id="ARBA00022821"/>
    </source>
</evidence>
<dbReference type="SUPFAM" id="SSF52540">
    <property type="entry name" value="P-loop containing nucleoside triphosphate hydrolases"/>
    <property type="match status" value="1"/>
</dbReference>
<feature type="non-terminal residue" evidence="3">
    <location>
        <position position="167"/>
    </location>
</feature>
<dbReference type="InterPro" id="IPR050905">
    <property type="entry name" value="Plant_NBS-LRR"/>
</dbReference>
<protein>
    <submittedName>
        <fullName evidence="3">NBS-LRR disease resistance protein</fullName>
    </submittedName>
</protein>
<accession>G9HV47</accession>
<organism evidence="3">
    <name type="scientific">Dimocarpus longan</name>
    <dbReference type="NCBI Taxonomy" id="128017"/>
    <lineage>
        <taxon>Eukaryota</taxon>
        <taxon>Viridiplantae</taxon>
        <taxon>Streptophyta</taxon>
        <taxon>Embryophyta</taxon>
        <taxon>Tracheophyta</taxon>
        <taxon>Spermatophyta</taxon>
        <taxon>Magnoliopsida</taxon>
        <taxon>eudicotyledons</taxon>
        <taxon>Gunneridae</taxon>
        <taxon>Pentapetalae</taxon>
        <taxon>rosids</taxon>
        <taxon>malvids</taxon>
        <taxon>Sapindales</taxon>
        <taxon>Sapindaceae</taxon>
        <taxon>Dimocarpus</taxon>
    </lineage>
</organism>
<dbReference type="GO" id="GO:0043531">
    <property type="term" value="F:ADP binding"/>
    <property type="evidence" value="ECO:0007669"/>
    <property type="project" value="InterPro"/>
</dbReference>
<dbReference type="EMBL" id="JN398315">
    <property type="protein sequence ID" value="AEV91316.1"/>
    <property type="molecule type" value="mRNA"/>
</dbReference>
<dbReference type="PANTHER" id="PTHR33463">
    <property type="entry name" value="NB-ARC DOMAIN-CONTAINING PROTEIN-RELATED"/>
    <property type="match status" value="1"/>
</dbReference>
<feature type="non-terminal residue" evidence="3">
    <location>
        <position position="1"/>
    </location>
</feature>
<dbReference type="PANTHER" id="PTHR33463:SF198">
    <property type="entry name" value="RPP4C3"/>
    <property type="match status" value="1"/>
</dbReference>
<gene>
    <name evidence="3" type="primary">NBS7</name>
</gene>
<keyword evidence="1" id="KW-0611">Plant defense</keyword>
<evidence type="ECO:0000313" key="3">
    <source>
        <dbReference type="EMBL" id="AEV91316.1"/>
    </source>
</evidence>
<feature type="domain" description="NB-ARC" evidence="2">
    <location>
        <begin position="1"/>
        <end position="142"/>
    </location>
</feature>
<sequence length="167" mass="18390">GMGKTTLAKKAGSQAEQDKLFDKVVLVEVSQSPDVSTIQGVIADHLGLQFKGETVPGRASKLYDYLNKEEKKILIILDNLWKKIKLEDVGIPFGNVCKGLKLLLTARSRDVLRNEMDSQKNFPVEALCEKDAWILFKNIAGTHVDHPRLNSVATEVANKCGGPPFST</sequence>
<dbReference type="Pfam" id="PF00931">
    <property type="entry name" value="NB-ARC"/>
    <property type="match status" value="1"/>
</dbReference>